<protein>
    <submittedName>
        <fullName evidence="1">Uncharacterized protein</fullName>
    </submittedName>
</protein>
<dbReference type="VEuPathDB" id="FungiDB:PSHT_05101"/>
<dbReference type="AlphaFoldDB" id="A0A2S4UBT6"/>
<evidence type="ECO:0000313" key="2">
    <source>
        <dbReference type="Proteomes" id="UP000239156"/>
    </source>
</evidence>
<dbReference type="VEuPathDB" id="FungiDB:PSTT_16679"/>
<dbReference type="Gene3D" id="3.90.79.10">
    <property type="entry name" value="Nucleoside Triphosphate Pyrophosphohydrolase"/>
    <property type="match status" value="1"/>
</dbReference>
<reference evidence="1" key="1">
    <citation type="submission" date="2017-12" db="EMBL/GenBank/DDBJ databases">
        <title>Gene loss provides genomic basis for host adaptation in cereal stripe rust fungi.</title>
        <authorList>
            <person name="Xia C."/>
        </authorList>
    </citation>
    <scope>NUCLEOTIDE SEQUENCE [LARGE SCALE GENOMIC DNA]</scope>
    <source>
        <strain evidence="1">93-210</strain>
    </source>
</reference>
<evidence type="ECO:0000313" key="1">
    <source>
        <dbReference type="EMBL" id="POV94739.1"/>
    </source>
</evidence>
<keyword evidence="2" id="KW-1185">Reference proteome</keyword>
<dbReference type="Proteomes" id="UP000239156">
    <property type="component" value="Unassembled WGS sequence"/>
</dbReference>
<organism evidence="1 2">
    <name type="scientific">Puccinia striiformis</name>
    <dbReference type="NCBI Taxonomy" id="27350"/>
    <lineage>
        <taxon>Eukaryota</taxon>
        <taxon>Fungi</taxon>
        <taxon>Dikarya</taxon>
        <taxon>Basidiomycota</taxon>
        <taxon>Pucciniomycotina</taxon>
        <taxon>Pucciniomycetes</taxon>
        <taxon>Pucciniales</taxon>
        <taxon>Pucciniaceae</taxon>
        <taxon>Puccinia</taxon>
    </lineage>
</organism>
<comment type="caution">
    <text evidence="1">The sequence shown here is derived from an EMBL/GenBank/DDBJ whole genome shotgun (WGS) entry which is preliminary data.</text>
</comment>
<gene>
    <name evidence="1" type="ORF">PSTT_16679</name>
</gene>
<dbReference type="EMBL" id="PKSL01000393">
    <property type="protein sequence ID" value="POV94739.1"/>
    <property type="molecule type" value="Genomic_DNA"/>
</dbReference>
<name>A0A2S4UBT6_9BASI</name>
<sequence length="104" mass="11975">MAITKILPTDNLIQASLRAVHSKLGPNMDIWSGSKIFEKVWIMPQRILRGKPDLSFINPSSSKVQQQQLDQGLETEPQIEDFAWLLQMKLLIKSILTSRLWNPY</sequence>
<accession>A0A2S4UBT6</accession>
<proteinExistence type="predicted"/>